<dbReference type="PANTHER" id="PTHR31126:SF10">
    <property type="entry name" value="PROTEIN PHOSPHATASE, PUTATIVE (AFU_ORTHOLOGUE AFUA_6G06650)-RELATED"/>
    <property type="match status" value="1"/>
</dbReference>
<dbReference type="Pfam" id="PF13350">
    <property type="entry name" value="Y_phosphatase3"/>
    <property type="match status" value="1"/>
</dbReference>
<dbReference type="PANTHER" id="PTHR31126">
    <property type="entry name" value="TYROSINE-PROTEIN PHOSPHATASE"/>
    <property type="match status" value="1"/>
</dbReference>
<sequence length="327" mass="36824">MHVGDQTLLPSAERSIYYASSAPLAHTPNTPPTQLTTIPNFRDVGAIINGYKPSSSFGENTARQPLRTGILFRGARPDEASFQDKQRLLKDYKIKSIVDLRTKTEHIEQARRRDARIRTSAAVPQSNEDVAKPLKIPGIKYHDINFNGSAFSRMLISKLSWLEFFWLIVLMLFGYRLDAVKILAPHMESMGLSGLATESLDVCTKEVRKFFEVLTDEQNLPVFVHCTQGKDRTGLVIMLVLFLLGVSEDAITYDYMLSGPALEPERQERLKEIASIGLSEHFASVPPDVVELVHRHIHARYGGIEAYLESVGVDIYMRNQVKRLLLA</sequence>
<keyword evidence="3" id="KW-1185">Reference proteome</keyword>
<gene>
    <name evidence="2" type="ORF">EI97DRAFT_428860</name>
</gene>
<reference evidence="2" key="1">
    <citation type="journal article" date="2020" name="Stud. Mycol.">
        <title>101 Dothideomycetes genomes: a test case for predicting lifestyles and emergence of pathogens.</title>
        <authorList>
            <person name="Haridas S."/>
            <person name="Albert R."/>
            <person name="Binder M."/>
            <person name="Bloem J."/>
            <person name="Labutti K."/>
            <person name="Salamov A."/>
            <person name="Andreopoulos B."/>
            <person name="Baker S."/>
            <person name="Barry K."/>
            <person name="Bills G."/>
            <person name="Bluhm B."/>
            <person name="Cannon C."/>
            <person name="Castanera R."/>
            <person name="Culley D."/>
            <person name="Daum C."/>
            <person name="Ezra D."/>
            <person name="Gonzalez J."/>
            <person name="Henrissat B."/>
            <person name="Kuo A."/>
            <person name="Liang C."/>
            <person name="Lipzen A."/>
            <person name="Lutzoni F."/>
            <person name="Magnuson J."/>
            <person name="Mondo S."/>
            <person name="Nolan M."/>
            <person name="Ohm R."/>
            <person name="Pangilinan J."/>
            <person name="Park H.-J."/>
            <person name="Ramirez L."/>
            <person name="Alfaro M."/>
            <person name="Sun H."/>
            <person name="Tritt A."/>
            <person name="Yoshinaga Y."/>
            <person name="Zwiers L.-H."/>
            <person name="Turgeon B."/>
            <person name="Goodwin S."/>
            <person name="Spatafora J."/>
            <person name="Crous P."/>
            <person name="Grigoriev I."/>
        </authorList>
    </citation>
    <scope>NUCLEOTIDE SEQUENCE</scope>
    <source>
        <strain evidence="2">CBS 379.55</strain>
    </source>
</reference>
<dbReference type="Proteomes" id="UP000800097">
    <property type="component" value="Unassembled WGS sequence"/>
</dbReference>
<dbReference type="InterPro" id="IPR026893">
    <property type="entry name" value="Tyr/Ser_Pase_IphP-type"/>
</dbReference>
<dbReference type="SUPFAM" id="SSF52799">
    <property type="entry name" value="(Phosphotyrosine protein) phosphatases II"/>
    <property type="match status" value="1"/>
</dbReference>
<evidence type="ECO:0000313" key="3">
    <source>
        <dbReference type="Proteomes" id="UP000800097"/>
    </source>
</evidence>
<dbReference type="InterPro" id="IPR016130">
    <property type="entry name" value="Tyr_Pase_AS"/>
</dbReference>
<proteinExistence type="predicted"/>
<protein>
    <recommendedName>
        <fullName evidence="1">Tyrosine specific protein phosphatases domain-containing protein</fullName>
    </recommendedName>
</protein>
<dbReference type="PROSITE" id="PS00383">
    <property type="entry name" value="TYR_PHOSPHATASE_1"/>
    <property type="match status" value="1"/>
</dbReference>
<dbReference type="InterPro" id="IPR029021">
    <property type="entry name" value="Prot-tyrosine_phosphatase-like"/>
</dbReference>
<evidence type="ECO:0000259" key="1">
    <source>
        <dbReference type="PROSITE" id="PS50056"/>
    </source>
</evidence>
<dbReference type="RefSeq" id="XP_033658292.1">
    <property type="nucleotide sequence ID" value="XM_033797308.1"/>
</dbReference>
<dbReference type="GO" id="GO:0004721">
    <property type="term" value="F:phosphoprotein phosphatase activity"/>
    <property type="evidence" value="ECO:0007669"/>
    <property type="project" value="InterPro"/>
</dbReference>
<evidence type="ECO:0000313" key="2">
    <source>
        <dbReference type="EMBL" id="KAF2280755.1"/>
    </source>
</evidence>
<dbReference type="EMBL" id="ML986484">
    <property type="protein sequence ID" value="KAF2280755.1"/>
    <property type="molecule type" value="Genomic_DNA"/>
</dbReference>
<dbReference type="Gene3D" id="3.90.190.10">
    <property type="entry name" value="Protein tyrosine phosphatase superfamily"/>
    <property type="match status" value="1"/>
</dbReference>
<dbReference type="PROSITE" id="PS50056">
    <property type="entry name" value="TYR_PHOSPHATASE_2"/>
    <property type="match status" value="1"/>
</dbReference>
<dbReference type="AlphaFoldDB" id="A0A6A6JWZ3"/>
<name>A0A6A6JWZ3_WESOR</name>
<organism evidence="2 3">
    <name type="scientific">Westerdykella ornata</name>
    <dbReference type="NCBI Taxonomy" id="318751"/>
    <lineage>
        <taxon>Eukaryota</taxon>
        <taxon>Fungi</taxon>
        <taxon>Dikarya</taxon>
        <taxon>Ascomycota</taxon>
        <taxon>Pezizomycotina</taxon>
        <taxon>Dothideomycetes</taxon>
        <taxon>Pleosporomycetidae</taxon>
        <taxon>Pleosporales</taxon>
        <taxon>Sporormiaceae</taxon>
        <taxon>Westerdykella</taxon>
    </lineage>
</organism>
<dbReference type="GeneID" id="54550483"/>
<accession>A0A6A6JWZ3</accession>
<dbReference type="InterPro" id="IPR000387">
    <property type="entry name" value="Tyr_Pase_dom"/>
</dbReference>
<dbReference type="OrthoDB" id="9988524at2759"/>
<feature type="domain" description="Tyrosine specific protein phosphatases" evidence="1">
    <location>
        <begin position="208"/>
        <end position="269"/>
    </location>
</feature>